<dbReference type="Proteomes" id="UP001184861">
    <property type="component" value="Unassembled WGS sequence"/>
</dbReference>
<reference evidence="1" key="1">
    <citation type="submission" date="2023-07" db="EMBL/GenBank/DDBJ databases">
        <title>Sorghum-associated microbial communities from plants grown in Nebraska, USA.</title>
        <authorList>
            <person name="Schachtman D."/>
        </authorList>
    </citation>
    <scope>NUCLEOTIDE SEQUENCE</scope>
    <source>
        <strain evidence="1">DS2360</strain>
    </source>
</reference>
<gene>
    <name evidence="1" type="ORF">J2787_003526</name>
</gene>
<evidence type="ECO:0000313" key="2">
    <source>
        <dbReference type="Proteomes" id="UP001184861"/>
    </source>
</evidence>
<name>A0AAE4C4H1_9FLAO</name>
<comment type="caution">
    <text evidence="1">The sequence shown here is derived from an EMBL/GenBank/DDBJ whole genome shotgun (WGS) entry which is preliminary data.</text>
</comment>
<evidence type="ECO:0000313" key="1">
    <source>
        <dbReference type="EMBL" id="MDR6528107.1"/>
    </source>
</evidence>
<sequence length="60" mass="7447">MKKNFIPKEKYPLPLIYKHVEVVKNKEREKTHFNITIECEKYQTDFYVKLKPYKFLVRLV</sequence>
<accession>A0AAE4C4H1</accession>
<dbReference type="RefSeq" id="WP_309947407.1">
    <property type="nucleotide sequence ID" value="NZ_JAVDQY010000004.1"/>
</dbReference>
<proteinExistence type="predicted"/>
<protein>
    <submittedName>
        <fullName evidence="1">Uncharacterized protein</fullName>
    </submittedName>
</protein>
<dbReference type="EMBL" id="JAVDQY010000004">
    <property type="protein sequence ID" value="MDR6528107.1"/>
    <property type="molecule type" value="Genomic_DNA"/>
</dbReference>
<organism evidence="1 2">
    <name type="scientific">Chryseobacterium rhizosphaerae</name>
    <dbReference type="NCBI Taxonomy" id="395937"/>
    <lineage>
        <taxon>Bacteria</taxon>
        <taxon>Pseudomonadati</taxon>
        <taxon>Bacteroidota</taxon>
        <taxon>Flavobacteriia</taxon>
        <taxon>Flavobacteriales</taxon>
        <taxon>Weeksellaceae</taxon>
        <taxon>Chryseobacterium group</taxon>
        <taxon>Chryseobacterium</taxon>
    </lineage>
</organism>
<dbReference type="AlphaFoldDB" id="A0AAE4C4H1"/>